<dbReference type="AlphaFoldDB" id="A0A7C4KJJ5"/>
<dbReference type="PANTHER" id="PTHR42730:SF1">
    <property type="entry name" value="2-OXOGLUTARATE SYNTHASE SUBUNIT KORC"/>
    <property type="match status" value="1"/>
</dbReference>
<evidence type="ECO:0000256" key="1">
    <source>
        <dbReference type="ARBA" id="ARBA00023002"/>
    </source>
</evidence>
<name>A0A7C4KJJ5_9CHLR</name>
<dbReference type="Gene3D" id="3.40.920.10">
    <property type="entry name" value="Pyruvate-ferredoxin oxidoreductase, PFOR, domain III"/>
    <property type="match status" value="1"/>
</dbReference>
<dbReference type="Pfam" id="PF01558">
    <property type="entry name" value="POR"/>
    <property type="match status" value="1"/>
</dbReference>
<comment type="caution">
    <text evidence="3">The sequence shown here is derived from an EMBL/GenBank/DDBJ whole genome shotgun (WGS) entry which is preliminary data.</text>
</comment>
<evidence type="ECO:0000259" key="2">
    <source>
        <dbReference type="Pfam" id="PF01558"/>
    </source>
</evidence>
<protein>
    <submittedName>
        <fullName evidence="3">2-oxoacid:ferredoxin oxidoreductase subunit gamma</fullName>
    </submittedName>
</protein>
<evidence type="ECO:0000313" key="3">
    <source>
        <dbReference type="EMBL" id="HGS23018.1"/>
    </source>
</evidence>
<dbReference type="InterPro" id="IPR002869">
    <property type="entry name" value="Pyrv_flavodox_OxRed_cen"/>
</dbReference>
<gene>
    <name evidence="3" type="ORF">ENT37_14285</name>
</gene>
<dbReference type="InterPro" id="IPR019752">
    <property type="entry name" value="Pyrv/ketoisovalerate_OxRed_cat"/>
</dbReference>
<sequence>MQTEIIIAGFGGQGVLFAGQLLAYAAMDEGREVTWIPSYGPEMRGGTANCTVIIADEEIGSPLVRHPAAVIAMNLPSLDKYEALIQPGGVLVVNASMVNRKPARSDLRAVMVPGNEIAEAMGDRRMTNMVLLGALLANLPVLPVEAVERALEAHLPARHHRLLPLNFQCLRKGAEFVAEAVR</sequence>
<dbReference type="PANTHER" id="PTHR42730">
    <property type="entry name" value="2-OXOGLUTARATE SYNTHASE SUBUNIT KORC"/>
    <property type="match status" value="1"/>
</dbReference>
<proteinExistence type="predicted"/>
<feature type="domain" description="Pyruvate/ketoisovalerate oxidoreductase catalytic" evidence="2">
    <location>
        <begin position="11"/>
        <end position="175"/>
    </location>
</feature>
<reference evidence="3" key="1">
    <citation type="journal article" date="2020" name="mSystems">
        <title>Genome- and Community-Level Interaction Insights into Carbon Utilization and Element Cycling Functions of Hydrothermarchaeota in Hydrothermal Sediment.</title>
        <authorList>
            <person name="Zhou Z."/>
            <person name="Liu Y."/>
            <person name="Xu W."/>
            <person name="Pan J."/>
            <person name="Luo Z.H."/>
            <person name="Li M."/>
        </authorList>
    </citation>
    <scope>NUCLEOTIDE SEQUENCE [LARGE SCALE GENOMIC DNA]</scope>
    <source>
        <strain evidence="3">SpSt-573</strain>
    </source>
</reference>
<organism evidence="3">
    <name type="scientific">Anaerolinea thermolimosa</name>
    <dbReference type="NCBI Taxonomy" id="229919"/>
    <lineage>
        <taxon>Bacteria</taxon>
        <taxon>Bacillati</taxon>
        <taxon>Chloroflexota</taxon>
        <taxon>Anaerolineae</taxon>
        <taxon>Anaerolineales</taxon>
        <taxon>Anaerolineaceae</taxon>
        <taxon>Anaerolinea</taxon>
    </lineage>
</organism>
<dbReference type="SUPFAM" id="SSF53323">
    <property type="entry name" value="Pyruvate-ferredoxin oxidoreductase, PFOR, domain III"/>
    <property type="match status" value="1"/>
</dbReference>
<accession>A0A7C4KJJ5</accession>
<dbReference type="InterPro" id="IPR052554">
    <property type="entry name" value="2-oxoglutarate_synth_KorC"/>
</dbReference>
<dbReference type="EMBL" id="DSYK01000716">
    <property type="protein sequence ID" value="HGS23018.1"/>
    <property type="molecule type" value="Genomic_DNA"/>
</dbReference>
<keyword evidence="1" id="KW-0560">Oxidoreductase</keyword>
<dbReference type="GO" id="GO:0016903">
    <property type="term" value="F:oxidoreductase activity, acting on the aldehyde or oxo group of donors"/>
    <property type="evidence" value="ECO:0007669"/>
    <property type="project" value="InterPro"/>
</dbReference>